<evidence type="ECO:0000259" key="2">
    <source>
        <dbReference type="PROSITE" id="PS50883"/>
    </source>
</evidence>
<proteinExistence type="predicted"/>
<accession>A0A318GZZ7</accession>
<evidence type="ECO:0000256" key="1">
    <source>
        <dbReference type="SAM" id="MobiDB-lite"/>
    </source>
</evidence>
<dbReference type="Pfam" id="PF00563">
    <property type="entry name" value="EAL"/>
    <property type="match status" value="1"/>
</dbReference>
<feature type="region of interest" description="Disordered" evidence="1">
    <location>
        <begin position="1"/>
        <end position="86"/>
    </location>
</feature>
<evidence type="ECO:0000313" key="3">
    <source>
        <dbReference type="EMBL" id="PXW95908.1"/>
    </source>
</evidence>
<protein>
    <submittedName>
        <fullName evidence="3">EAL domain-containing protein (Putative c-di-GMP-specific phosphodiesterase class I)</fullName>
    </submittedName>
</protein>
<sequence>MLRSIPPLPRLSRLPGRTPDPAAPSTSHQAWLQAARVDAAATAPRPLPPAPGRPAAPVAAAAPPPPDPASLPVLGTAPQGGDASPAPRARIAVSVSAALRGPVIEALWRARLQPVLSASTPRADTAIEPPAARLVEFGPLAPALEAAAPGGTMATTVAIVMADDAPARAQAHERALTSGARLVIVDDADPRATAEAATQALIGLLDPAPPPEVPAVRLPDDLRVRRRLQMAFGNGSLTLRYQPQVDPQSGAVTGAEALLRWNDDEIGVVDPAVFLPIAEDCGLMQAIGDWVLHEACRQIHRWIARGIEVPRVTVNISAAQLARRDFAETVLAMLGSYSVEPRRLTLELPTPLLMPADDEARPAPGTLAQLQRLRGAGVHISLDGFGLSNCSLLQLRLLPLDEVKIDRALLTRPDAIGTSLVGAIIALAHTLALRVVAVGVETEEQLQQLREQGCDEFQGFLIAEALSVTTMTDVLANAGLQQRIIARAMESTVDAGTATRFTPTEVTPLADRPDSLAWPTLTKP</sequence>
<dbReference type="PANTHER" id="PTHR33121:SF70">
    <property type="entry name" value="SIGNALING PROTEIN YKOW"/>
    <property type="match status" value="1"/>
</dbReference>
<feature type="compositionally biased region" description="Pro residues" evidence="1">
    <location>
        <begin position="45"/>
        <end position="54"/>
    </location>
</feature>
<evidence type="ECO:0000313" key="4">
    <source>
        <dbReference type="Proteomes" id="UP000247811"/>
    </source>
</evidence>
<dbReference type="EMBL" id="QJJS01000008">
    <property type="protein sequence ID" value="PXW95908.1"/>
    <property type="molecule type" value="Genomic_DNA"/>
</dbReference>
<dbReference type="CDD" id="cd01948">
    <property type="entry name" value="EAL"/>
    <property type="match status" value="1"/>
</dbReference>
<feature type="compositionally biased region" description="Low complexity" evidence="1">
    <location>
        <begin position="1"/>
        <end position="17"/>
    </location>
</feature>
<feature type="domain" description="EAL" evidence="2">
    <location>
        <begin position="221"/>
        <end position="479"/>
    </location>
</feature>
<dbReference type="InterPro" id="IPR001633">
    <property type="entry name" value="EAL_dom"/>
</dbReference>
<dbReference type="Proteomes" id="UP000247811">
    <property type="component" value="Unassembled WGS sequence"/>
</dbReference>
<dbReference type="SUPFAM" id="SSF141868">
    <property type="entry name" value="EAL domain-like"/>
    <property type="match status" value="1"/>
</dbReference>
<dbReference type="RefSeq" id="WP_170130707.1">
    <property type="nucleotide sequence ID" value="NZ_QJJS01000008.1"/>
</dbReference>
<organism evidence="3 4">
    <name type="scientific">Sphaerotilus hippei</name>
    <dbReference type="NCBI Taxonomy" id="744406"/>
    <lineage>
        <taxon>Bacteria</taxon>
        <taxon>Pseudomonadati</taxon>
        <taxon>Pseudomonadota</taxon>
        <taxon>Betaproteobacteria</taxon>
        <taxon>Burkholderiales</taxon>
        <taxon>Sphaerotilaceae</taxon>
        <taxon>Sphaerotilus</taxon>
    </lineage>
</organism>
<dbReference type="PROSITE" id="PS50883">
    <property type="entry name" value="EAL"/>
    <property type="match status" value="1"/>
</dbReference>
<comment type="caution">
    <text evidence="3">The sequence shown here is derived from an EMBL/GenBank/DDBJ whole genome shotgun (WGS) entry which is preliminary data.</text>
</comment>
<dbReference type="PANTHER" id="PTHR33121">
    <property type="entry name" value="CYCLIC DI-GMP PHOSPHODIESTERASE PDEF"/>
    <property type="match status" value="1"/>
</dbReference>
<name>A0A318GZZ7_9BURK</name>
<keyword evidence="4" id="KW-1185">Reference proteome</keyword>
<dbReference type="InterPro" id="IPR050706">
    <property type="entry name" value="Cyclic-di-GMP_PDE-like"/>
</dbReference>
<feature type="region of interest" description="Disordered" evidence="1">
    <location>
        <begin position="505"/>
        <end position="524"/>
    </location>
</feature>
<dbReference type="Gene3D" id="3.20.20.450">
    <property type="entry name" value="EAL domain"/>
    <property type="match status" value="1"/>
</dbReference>
<gene>
    <name evidence="3" type="ORF">C7444_108167</name>
</gene>
<reference evidence="3 4" key="1">
    <citation type="submission" date="2018-05" db="EMBL/GenBank/DDBJ databases">
        <title>Genomic Encyclopedia of Type Strains, Phase IV (KMG-IV): sequencing the most valuable type-strain genomes for metagenomic binning, comparative biology and taxonomic classification.</title>
        <authorList>
            <person name="Goeker M."/>
        </authorList>
    </citation>
    <scope>NUCLEOTIDE SEQUENCE [LARGE SCALE GENOMIC DNA]</scope>
    <source>
        <strain evidence="3 4">DSM 566</strain>
    </source>
</reference>
<dbReference type="GO" id="GO:0071111">
    <property type="term" value="F:cyclic-guanylate-specific phosphodiesterase activity"/>
    <property type="evidence" value="ECO:0007669"/>
    <property type="project" value="InterPro"/>
</dbReference>
<dbReference type="SMART" id="SM00052">
    <property type="entry name" value="EAL"/>
    <property type="match status" value="1"/>
</dbReference>
<dbReference type="InterPro" id="IPR035919">
    <property type="entry name" value="EAL_sf"/>
</dbReference>
<dbReference type="AlphaFoldDB" id="A0A318GZZ7"/>
<feature type="compositionally biased region" description="Low complexity" evidence="1">
    <location>
        <begin position="34"/>
        <end position="44"/>
    </location>
</feature>